<sequence>MVFSQASYMDTHLSYGVWCAIALIHQGEVDPKRYGGAPARGQNVMYAMGSRRQLHYLCHWSAYFAMHGYLNCSFREDFGPFPRVTRYQDQGCLGLFLLE</sequence>
<accession>A0A8T2SV69</accession>
<keyword evidence="2" id="KW-1185">Reference proteome</keyword>
<name>A0A8T2SV69_CERRI</name>
<protein>
    <submittedName>
        <fullName evidence="1">Uncharacterized protein</fullName>
    </submittedName>
</protein>
<reference evidence="1" key="1">
    <citation type="submission" date="2021-08" db="EMBL/GenBank/DDBJ databases">
        <title>WGS assembly of Ceratopteris richardii.</title>
        <authorList>
            <person name="Marchant D.B."/>
            <person name="Chen G."/>
            <person name="Jenkins J."/>
            <person name="Shu S."/>
            <person name="Leebens-Mack J."/>
            <person name="Grimwood J."/>
            <person name="Schmutz J."/>
            <person name="Soltis P."/>
            <person name="Soltis D."/>
            <person name="Chen Z.-H."/>
        </authorList>
    </citation>
    <scope>NUCLEOTIDE SEQUENCE</scope>
    <source>
        <strain evidence="1">Whitten #5841</strain>
        <tissue evidence="1">Leaf</tissue>
    </source>
</reference>
<dbReference type="EMBL" id="CM035422">
    <property type="protein sequence ID" value="KAH7373133.1"/>
    <property type="molecule type" value="Genomic_DNA"/>
</dbReference>
<dbReference type="AlphaFoldDB" id="A0A8T2SV69"/>
<evidence type="ECO:0000313" key="2">
    <source>
        <dbReference type="Proteomes" id="UP000825935"/>
    </source>
</evidence>
<gene>
    <name evidence="1" type="ORF">KP509_17G038800</name>
</gene>
<organism evidence="1 2">
    <name type="scientific">Ceratopteris richardii</name>
    <name type="common">Triangle waterfern</name>
    <dbReference type="NCBI Taxonomy" id="49495"/>
    <lineage>
        <taxon>Eukaryota</taxon>
        <taxon>Viridiplantae</taxon>
        <taxon>Streptophyta</taxon>
        <taxon>Embryophyta</taxon>
        <taxon>Tracheophyta</taxon>
        <taxon>Polypodiopsida</taxon>
        <taxon>Polypodiidae</taxon>
        <taxon>Polypodiales</taxon>
        <taxon>Pteridineae</taxon>
        <taxon>Pteridaceae</taxon>
        <taxon>Parkerioideae</taxon>
        <taxon>Ceratopteris</taxon>
    </lineage>
</organism>
<proteinExistence type="predicted"/>
<dbReference type="Proteomes" id="UP000825935">
    <property type="component" value="Chromosome 17"/>
</dbReference>
<comment type="caution">
    <text evidence="1">The sequence shown here is derived from an EMBL/GenBank/DDBJ whole genome shotgun (WGS) entry which is preliminary data.</text>
</comment>
<dbReference type="OrthoDB" id="2968572at2759"/>
<evidence type="ECO:0000313" key="1">
    <source>
        <dbReference type="EMBL" id="KAH7373133.1"/>
    </source>
</evidence>